<feature type="region of interest" description="Disordered" evidence="13">
    <location>
        <begin position="1"/>
        <end position="31"/>
    </location>
</feature>
<dbReference type="EC" id="1.8.4.8" evidence="3"/>
<evidence type="ECO:0000256" key="9">
    <source>
        <dbReference type="ARBA" id="ARBA00052536"/>
    </source>
</evidence>
<dbReference type="GO" id="GO:0004604">
    <property type="term" value="F:phosphoadenylyl-sulfate reductase (thioredoxin) activity"/>
    <property type="evidence" value="ECO:0007669"/>
    <property type="project" value="UniProtKB-EC"/>
</dbReference>
<feature type="compositionally biased region" description="Low complexity" evidence="13">
    <location>
        <begin position="22"/>
        <end position="31"/>
    </location>
</feature>
<comment type="pathway">
    <text evidence="1">Sulfur metabolism; hydrogen sulfide biosynthesis; sulfite from sulfate: step 3/3.</text>
</comment>
<accession>A0A5M8PQN7</accession>
<dbReference type="GO" id="GO:0019344">
    <property type="term" value="P:cysteine biosynthetic process"/>
    <property type="evidence" value="ECO:0007669"/>
    <property type="project" value="UniProtKB-KW"/>
</dbReference>
<keyword evidence="4" id="KW-0028">Amino-acid biosynthesis</keyword>
<dbReference type="GO" id="GO:0019379">
    <property type="term" value="P:sulfate assimilation, phosphoadenylyl sulfate reduction by phosphoadenylyl-sulfate reductase (thioredoxin)"/>
    <property type="evidence" value="ECO:0007669"/>
    <property type="project" value="InterPro"/>
</dbReference>
<protein>
    <recommendedName>
        <fullName evidence="3">phosphoadenylyl-sulfate reductase (thioredoxin)</fullName>
        <ecNumber evidence="3">1.8.4.8</ecNumber>
    </recommendedName>
    <alternativeName>
        <fullName evidence="10">3'-phosphoadenylylsulfate reductase</fullName>
    </alternativeName>
    <alternativeName>
        <fullName evidence="12">PAPS reductase, thioredoxin dependent</fullName>
    </alternativeName>
    <alternativeName>
        <fullName evidence="11">PAdoPS reductase</fullName>
    </alternativeName>
</protein>
<evidence type="ECO:0000313" key="16">
    <source>
        <dbReference type="Proteomes" id="UP000324767"/>
    </source>
</evidence>
<dbReference type="FunFam" id="3.40.50.620:FF:000151">
    <property type="entry name" value="Phosphoadenosine phosphosulfate reductase"/>
    <property type="match status" value="1"/>
</dbReference>
<dbReference type="NCBIfam" id="NF002537">
    <property type="entry name" value="PRK02090.1"/>
    <property type="match status" value="1"/>
</dbReference>
<keyword evidence="7" id="KW-0486">Methionine biosynthesis</keyword>
<dbReference type="InterPro" id="IPR011800">
    <property type="entry name" value="PAPS_reductase_CysH"/>
</dbReference>
<dbReference type="OrthoDB" id="7869097at2759"/>
<evidence type="ECO:0000256" key="8">
    <source>
        <dbReference type="ARBA" id="ARBA00023192"/>
    </source>
</evidence>
<dbReference type="NCBIfam" id="TIGR02057">
    <property type="entry name" value="PAPS_reductase"/>
    <property type="match status" value="1"/>
</dbReference>
<dbReference type="InterPro" id="IPR004511">
    <property type="entry name" value="PAPS/APS_Rdtase"/>
</dbReference>
<dbReference type="HAMAP" id="MF_00063">
    <property type="entry name" value="CysH"/>
    <property type="match status" value="1"/>
</dbReference>
<evidence type="ECO:0000256" key="2">
    <source>
        <dbReference type="ARBA" id="ARBA00009732"/>
    </source>
</evidence>
<reference evidence="15 16" key="1">
    <citation type="submission" date="2019-09" db="EMBL/GenBank/DDBJ databases">
        <title>The hologenome of the rock-dwelling lichen Lasallia pustulata.</title>
        <authorList>
            <person name="Greshake Tzovaras B."/>
            <person name="Segers F."/>
            <person name="Bicker A."/>
            <person name="Dal Grande F."/>
            <person name="Otte J."/>
            <person name="Hankeln T."/>
            <person name="Schmitt I."/>
            <person name="Ebersberger I."/>
        </authorList>
    </citation>
    <scope>NUCLEOTIDE SEQUENCE [LARGE SCALE GENOMIC DNA]</scope>
    <source>
        <strain evidence="15">A1-1</strain>
    </source>
</reference>
<evidence type="ECO:0000256" key="3">
    <source>
        <dbReference type="ARBA" id="ARBA00013096"/>
    </source>
</evidence>
<evidence type="ECO:0000256" key="4">
    <source>
        <dbReference type="ARBA" id="ARBA00022605"/>
    </source>
</evidence>
<evidence type="ECO:0000256" key="1">
    <source>
        <dbReference type="ARBA" id="ARBA00004848"/>
    </source>
</evidence>
<feature type="domain" description="Phosphoadenosine phosphosulphate reductase" evidence="14">
    <location>
        <begin position="70"/>
        <end position="247"/>
    </location>
</feature>
<keyword evidence="6" id="KW-0560">Oxidoreductase</keyword>
<organism evidence="15 16">
    <name type="scientific">Lasallia pustulata</name>
    <dbReference type="NCBI Taxonomy" id="136370"/>
    <lineage>
        <taxon>Eukaryota</taxon>
        <taxon>Fungi</taxon>
        <taxon>Dikarya</taxon>
        <taxon>Ascomycota</taxon>
        <taxon>Pezizomycotina</taxon>
        <taxon>Lecanoromycetes</taxon>
        <taxon>OSLEUM clade</taxon>
        <taxon>Umbilicariomycetidae</taxon>
        <taxon>Umbilicariales</taxon>
        <taxon>Umbilicariaceae</taxon>
        <taxon>Lasallia</taxon>
    </lineage>
</organism>
<dbReference type="AlphaFoldDB" id="A0A5M8PQN7"/>
<dbReference type="NCBIfam" id="TIGR00434">
    <property type="entry name" value="cysH"/>
    <property type="match status" value="1"/>
</dbReference>
<keyword evidence="8" id="KW-0198">Cysteine biosynthesis</keyword>
<evidence type="ECO:0000313" key="15">
    <source>
        <dbReference type="EMBL" id="KAA6411287.1"/>
    </source>
</evidence>
<evidence type="ECO:0000256" key="7">
    <source>
        <dbReference type="ARBA" id="ARBA00023167"/>
    </source>
</evidence>
<keyword evidence="5" id="KW-0521">NADP</keyword>
<dbReference type="PANTHER" id="PTHR46509:SF1">
    <property type="entry name" value="PHOSPHOADENOSINE PHOSPHOSULFATE REDUCTASE"/>
    <property type="match status" value="1"/>
</dbReference>
<evidence type="ECO:0000256" key="5">
    <source>
        <dbReference type="ARBA" id="ARBA00022857"/>
    </source>
</evidence>
<evidence type="ECO:0000256" key="12">
    <source>
        <dbReference type="ARBA" id="ARBA00082553"/>
    </source>
</evidence>
<evidence type="ECO:0000256" key="6">
    <source>
        <dbReference type="ARBA" id="ARBA00023002"/>
    </source>
</evidence>
<dbReference type="GO" id="GO:0005737">
    <property type="term" value="C:cytoplasm"/>
    <property type="evidence" value="ECO:0007669"/>
    <property type="project" value="TreeGrafter"/>
</dbReference>
<comment type="similarity">
    <text evidence="2">Belongs to the PAPS reductase family. CysH subfamily.</text>
</comment>
<comment type="catalytic activity">
    <reaction evidence="9">
        <text>[thioredoxin]-disulfide + sulfite + adenosine 3',5'-bisphosphate + 2 H(+) = [thioredoxin]-dithiol + 3'-phosphoadenylyl sulfate</text>
        <dbReference type="Rhea" id="RHEA:11724"/>
        <dbReference type="Rhea" id="RHEA-COMP:10698"/>
        <dbReference type="Rhea" id="RHEA-COMP:10700"/>
        <dbReference type="ChEBI" id="CHEBI:15378"/>
        <dbReference type="ChEBI" id="CHEBI:17359"/>
        <dbReference type="ChEBI" id="CHEBI:29950"/>
        <dbReference type="ChEBI" id="CHEBI:50058"/>
        <dbReference type="ChEBI" id="CHEBI:58339"/>
        <dbReference type="ChEBI" id="CHEBI:58343"/>
        <dbReference type="EC" id="1.8.4.8"/>
    </reaction>
</comment>
<evidence type="ECO:0000256" key="10">
    <source>
        <dbReference type="ARBA" id="ARBA00078053"/>
    </source>
</evidence>
<dbReference type="InterPro" id="IPR002500">
    <property type="entry name" value="PAPS_reduct_dom"/>
</dbReference>
<dbReference type="PANTHER" id="PTHR46509">
    <property type="entry name" value="PHOSPHOADENOSINE PHOSPHOSULFATE REDUCTASE"/>
    <property type="match status" value="1"/>
</dbReference>
<proteinExistence type="inferred from homology"/>
<dbReference type="Gene3D" id="3.40.50.620">
    <property type="entry name" value="HUPs"/>
    <property type="match status" value="1"/>
</dbReference>
<evidence type="ECO:0000256" key="13">
    <source>
        <dbReference type="SAM" id="MobiDB-lite"/>
    </source>
</evidence>
<dbReference type="Proteomes" id="UP000324767">
    <property type="component" value="Unassembled WGS sequence"/>
</dbReference>
<name>A0A5M8PQN7_9LECA</name>
<sequence length="284" mass="32452">MPSRSAPLYELEGMSTRDEESGYASASSSDESIPDVFFTKPHLTFLNRQLQNLEPPDILRWCITTLPSLYQTTAFGLTGLATLDMLSKLKIPRPQVVDLVFLDTLHHFSETLSLVGRVRKQYPLANVHVYKPNGVDTAEEFAQKYGEKLWETNDQLYDWVAKVEPAQRAYRELQVNAVLTGRRRSQGGKRGDMDVIEVDEAGLIKVNPLANWTFKQAQDYIKANNVPYNELLDRGYHSIGDWHSTQPIKDGEDERAGRWKGQQKTECGIHNRGRSMRSFYENKN</sequence>
<dbReference type="InterPro" id="IPR014729">
    <property type="entry name" value="Rossmann-like_a/b/a_fold"/>
</dbReference>
<evidence type="ECO:0000259" key="14">
    <source>
        <dbReference type="Pfam" id="PF01507"/>
    </source>
</evidence>
<dbReference type="SUPFAM" id="SSF52402">
    <property type="entry name" value="Adenine nucleotide alpha hydrolases-like"/>
    <property type="match status" value="1"/>
</dbReference>
<dbReference type="Pfam" id="PF01507">
    <property type="entry name" value="PAPS_reduct"/>
    <property type="match status" value="1"/>
</dbReference>
<gene>
    <name evidence="15" type="ORF">FRX48_04567</name>
</gene>
<dbReference type="EMBL" id="VXIT01000007">
    <property type="protein sequence ID" value="KAA6411287.1"/>
    <property type="molecule type" value="Genomic_DNA"/>
</dbReference>
<comment type="caution">
    <text evidence="15">The sequence shown here is derived from an EMBL/GenBank/DDBJ whole genome shotgun (WGS) entry which is preliminary data.</text>
</comment>
<evidence type="ECO:0000256" key="11">
    <source>
        <dbReference type="ARBA" id="ARBA00082472"/>
    </source>
</evidence>
<dbReference type="CDD" id="cd23945">
    <property type="entry name" value="PAPS_reductase"/>
    <property type="match status" value="1"/>
</dbReference>
<dbReference type="PIRSF" id="PIRSF000857">
    <property type="entry name" value="PAPS_reductase"/>
    <property type="match status" value="1"/>
</dbReference>
<dbReference type="GO" id="GO:0009086">
    <property type="term" value="P:methionine biosynthetic process"/>
    <property type="evidence" value="ECO:0007669"/>
    <property type="project" value="UniProtKB-KW"/>
</dbReference>